<name>A0ABR4F0E1_9PEZI</name>
<dbReference type="InterPro" id="IPR017853">
    <property type="entry name" value="GH"/>
</dbReference>
<dbReference type="EMBL" id="JBAWTH010000017">
    <property type="protein sequence ID" value="KAL2288167.1"/>
    <property type="molecule type" value="Genomic_DNA"/>
</dbReference>
<dbReference type="Proteomes" id="UP001600888">
    <property type="component" value="Unassembled WGS sequence"/>
</dbReference>
<proteinExistence type="predicted"/>
<reference evidence="1 2" key="1">
    <citation type="submission" date="2024-03" db="EMBL/GenBank/DDBJ databases">
        <title>A high-quality draft genome sequence of Diaporthe vaccinii, a causative agent of upright dieback and viscid rot disease in cranberry plants.</title>
        <authorList>
            <person name="Sarrasin M."/>
            <person name="Lang B.F."/>
            <person name="Burger G."/>
        </authorList>
    </citation>
    <scope>NUCLEOTIDE SEQUENCE [LARGE SCALE GENOMIC DNA]</scope>
    <source>
        <strain evidence="1 2">IS7</strain>
    </source>
</reference>
<comment type="caution">
    <text evidence="1">The sequence shown here is derived from an EMBL/GenBank/DDBJ whole genome shotgun (WGS) entry which is preliminary data.</text>
</comment>
<sequence>MPGHSQRISRHSLGPRGVKVLRLWGEFFIPSSYCVPALSFSNAACPFAPYQALAANRITSRTCGRAGVLEGLIGDDSRVQVATGGIGGSHYCCDHQFNDLDKALRCEAFDIVSVHGYMSKATDWAYFITGDASILEKTEAAGTGHKVMIEEWGVAASSEDGFDEQVDVFNNAGVPWPTFQSSQLRLQKTTN</sequence>
<dbReference type="SUPFAM" id="SSF51445">
    <property type="entry name" value="(Trans)glycosidases"/>
    <property type="match status" value="1"/>
</dbReference>
<evidence type="ECO:0000313" key="1">
    <source>
        <dbReference type="EMBL" id="KAL2288167.1"/>
    </source>
</evidence>
<evidence type="ECO:0000313" key="2">
    <source>
        <dbReference type="Proteomes" id="UP001600888"/>
    </source>
</evidence>
<evidence type="ECO:0008006" key="3">
    <source>
        <dbReference type="Google" id="ProtNLM"/>
    </source>
</evidence>
<gene>
    <name evidence="1" type="ORF">FJTKL_04274</name>
</gene>
<protein>
    <recommendedName>
        <fullName evidence="3">Asl1-like glycosyl hydrolase catalytic domain-containing protein</fullName>
    </recommendedName>
</protein>
<organism evidence="1 2">
    <name type="scientific">Diaporthe vaccinii</name>
    <dbReference type="NCBI Taxonomy" id="105482"/>
    <lineage>
        <taxon>Eukaryota</taxon>
        <taxon>Fungi</taxon>
        <taxon>Dikarya</taxon>
        <taxon>Ascomycota</taxon>
        <taxon>Pezizomycotina</taxon>
        <taxon>Sordariomycetes</taxon>
        <taxon>Sordariomycetidae</taxon>
        <taxon>Diaporthales</taxon>
        <taxon>Diaporthaceae</taxon>
        <taxon>Diaporthe</taxon>
        <taxon>Diaporthe eres species complex</taxon>
    </lineage>
</organism>
<accession>A0ABR4F0E1</accession>
<keyword evidence="2" id="KW-1185">Reference proteome</keyword>